<dbReference type="PROSITE" id="PS50011">
    <property type="entry name" value="PROTEIN_KINASE_DOM"/>
    <property type="match status" value="1"/>
</dbReference>
<dbReference type="GO" id="GO:0005524">
    <property type="term" value="F:ATP binding"/>
    <property type="evidence" value="ECO:0007669"/>
    <property type="project" value="UniProtKB-UniRule"/>
</dbReference>
<name>A0A8T1V0Y0_9STRA</name>
<dbReference type="GO" id="GO:0043015">
    <property type="term" value="F:gamma-tubulin binding"/>
    <property type="evidence" value="ECO:0007669"/>
    <property type="project" value="InterPro"/>
</dbReference>
<dbReference type="InterPro" id="IPR000719">
    <property type="entry name" value="Prot_kinase_dom"/>
</dbReference>
<keyword evidence="5" id="KW-0418">Kinase</keyword>
<dbReference type="Pfam" id="PF04130">
    <property type="entry name" value="GCP_C_terminal"/>
    <property type="match status" value="1"/>
</dbReference>
<protein>
    <recommendedName>
        <fullName evidence="1">non-specific serine/threonine protein kinase</fullName>
        <ecNumber evidence="1">2.7.11.1</ecNumber>
    </recommendedName>
</protein>
<feature type="region of interest" description="Disordered" evidence="8">
    <location>
        <begin position="378"/>
        <end position="399"/>
    </location>
</feature>
<keyword evidence="3" id="KW-0808">Transferase</keyword>
<dbReference type="PANTHER" id="PTHR24356:SF163">
    <property type="entry name" value="3-PHOSPHOINOSITIDE-DEPENDENT PROTEIN KINASE 1-RELATED"/>
    <property type="match status" value="1"/>
</dbReference>
<evidence type="ECO:0000259" key="9">
    <source>
        <dbReference type="PROSITE" id="PS50011"/>
    </source>
</evidence>
<dbReference type="GO" id="GO:0004674">
    <property type="term" value="F:protein serine/threonine kinase activity"/>
    <property type="evidence" value="ECO:0007669"/>
    <property type="project" value="UniProtKB-KW"/>
</dbReference>
<dbReference type="InterPro" id="IPR040457">
    <property type="entry name" value="GCP_C"/>
</dbReference>
<feature type="binding site" evidence="7">
    <location>
        <position position="58"/>
    </location>
    <ligand>
        <name>ATP</name>
        <dbReference type="ChEBI" id="CHEBI:30616"/>
    </ligand>
</feature>
<evidence type="ECO:0000313" key="11">
    <source>
        <dbReference type="Proteomes" id="UP000688947"/>
    </source>
</evidence>
<proteinExistence type="predicted"/>
<keyword evidence="6 7" id="KW-0067">ATP-binding</keyword>
<dbReference type="InterPro" id="IPR008271">
    <property type="entry name" value="Ser/Thr_kinase_AS"/>
</dbReference>
<dbReference type="InterPro" id="IPR017441">
    <property type="entry name" value="Protein_kinase_ATP_BS"/>
</dbReference>
<dbReference type="PROSITE" id="PS00108">
    <property type="entry name" value="PROTEIN_KINASE_ST"/>
    <property type="match status" value="1"/>
</dbReference>
<evidence type="ECO:0000256" key="8">
    <source>
        <dbReference type="SAM" id="MobiDB-lite"/>
    </source>
</evidence>
<reference evidence="10" key="1">
    <citation type="submission" date="2021-01" db="EMBL/GenBank/DDBJ databases">
        <title>Phytophthora aleatoria, a newly-described species from Pinus radiata is distinct from Phytophthora cactorum isolates based on comparative genomics.</title>
        <authorList>
            <person name="Mcdougal R."/>
            <person name="Panda P."/>
            <person name="Williams N."/>
            <person name="Studholme D.J."/>
        </authorList>
    </citation>
    <scope>NUCLEOTIDE SEQUENCE</scope>
    <source>
        <strain evidence="10">NZFS 3830</strain>
    </source>
</reference>
<dbReference type="VEuPathDB" id="FungiDB:PC110_g6750"/>
<gene>
    <name evidence="10" type="ORF">JG687_00001467</name>
</gene>
<evidence type="ECO:0000256" key="1">
    <source>
        <dbReference type="ARBA" id="ARBA00012513"/>
    </source>
</evidence>
<evidence type="ECO:0000256" key="4">
    <source>
        <dbReference type="ARBA" id="ARBA00022741"/>
    </source>
</evidence>
<dbReference type="VEuPathDB" id="FungiDB:PC110_g6749"/>
<dbReference type="Pfam" id="PF14593">
    <property type="entry name" value="PH_3"/>
    <property type="match status" value="1"/>
</dbReference>
<sequence>MATTPAHALHFDAAPEASAFFFGNVLGQGSYAKVFHAQLKKNHMDFAVKVMDQSFIRKENKTAFVLTERKVMSRLSHPNIVKFYCSFREPICSLRLIYFCVWLWDTGPPQLVLSHGIVSRWRFVRTHQVRGDQGGNVPQYLTGSLASLSSKEYQNQQEQGVSDAACSFKLTQFYMAELVNAFEYMHSQHVIHRDIKPDNLLLSEQGHLKVTDFGTAKDQDGDSSDVCQFCGTASYVSPEVLHDKPASRAADLWAMGCLIFQMFTGRAPFVGENDYLTFQVIINHSSDEFEFPSSVPETAQDLIRKLLVQDPDERIGAQQNEEGYAELKNHPFFEGVEWDSIGDQTPPYNPPELVLPEPKLDGASENWTVAEYFSDDFSESTSDEFSSSKRSRSSSSLQRNRPACIGYDEQIRFESTVKVRSKMFNRTRELYLTDAPRLIVISAWSGRFKRELFLSPDTTVNEIDPHTFDVVSRSDTIRITDSNNLAQQWARAISEAVSESEFRRVLPVYQRLLSPREDAVVSVQNELLEIRAKLLAGDIVGRMDRVVERCMSIEQQQQQSTEAAVPMDGVMRLLVALAGGEDGDTFVLEDPMQTTNDKSSMTISETEFTSFKSIVDCCVETPVRLIAEKLEQVAVDWFRNSLQLLDHLRWLRKLMLMSEGLCMDIFARDFLQGLDSTTRVNWGVEGRLSSALTLAMIEGSVTLDAVSQTFHYNTTAALSQSKFLLMYDVKWPLGFVITTQSLNYYKKMHQFLLHVRLTSLEMREAWGMLRTIRAQGQLSPSLERLCGGVVYKMQAFLRAFNETFATKVLMMAWSELEHAVQKATKLVELRRCHEEYVSVAIRCCFLDRPALAVSRILFIRSAFLDTLAAAWSLTAFVRALERQVTGRISEETRIRTLCYEFDVALRVLIGSLQSVTLDTERNTRQFSECLLLRLNFNQYYSASPVTAEAGAAGERVSAVVEF</sequence>
<dbReference type="AlphaFoldDB" id="A0A8T1V0Y0"/>
<dbReference type="EC" id="2.7.11.1" evidence="1"/>
<dbReference type="FunFam" id="1.10.510.10:FF:000833">
    <property type="entry name" value="AGC family protein kinase"/>
    <property type="match status" value="1"/>
</dbReference>
<evidence type="ECO:0000256" key="6">
    <source>
        <dbReference type="ARBA" id="ARBA00022840"/>
    </source>
</evidence>
<accession>A0A8T1V0Y0</accession>
<dbReference type="PANTHER" id="PTHR24356">
    <property type="entry name" value="SERINE/THREONINE-PROTEIN KINASE"/>
    <property type="match status" value="1"/>
</dbReference>
<evidence type="ECO:0000313" key="10">
    <source>
        <dbReference type="EMBL" id="KAG6972418.1"/>
    </source>
</evidence>
<dbReference type="PROSITE" id="PS00107">
    <property type="entry name" value="PROTEIN_KINASE_ATP"/>
    <property type="match status" value="1"/>
</dbReference>
<comment type="caution">
    <text evidence="10">The sequence shown here is derived from an EMBL/GenBank/DDBJ whole genome shotgun (WGS) entry which is preliminary data.</text>
</comment>
<feature type="domain" description="Protein kinase" evidence="9">
    <location>
        <begin position="20"/>
        <end position="333"/>
    </location>
</feature>
<dbReference type="InterPro" id="IPR050236">
    <property type="entry name" value="Ser_Thr_kinase_AGC"/>
</dbReference>
<evidence type="ECO:0000256" key="5">
    <source>
        <dbReference type="ARBA" id="ARBA00022777"/>
    </source>
</evidence>
<keyword evidence="2" id="KW-0723">Serine/threonine-protein kinase</keyword>
<organism evidence="10 11">
    <name type="scientific">Phytophthora cactorum</name>
    <dbReference type="NCBI Taxonomy" id="29920"/>
    <lineage>
        <taxon>Eukaryota</taxon>
        <taxon>Sar</taxon>
        <taxon>Stramenopiles</taxon>
        <taxon>Oomycota</taxon>
        <taxon>Peronosporomycetes</taxon>
        <taxon>Peronosporales</taxon>
        <taxon>Peronosporaceae</taxon>
        <taxon>Phytophthora</taxon>
    </lineage>
</organism>
<dbReference type="InterPro" id="IPR033931">
    <property type="entry name" value="PDK1-typ_PH"/>
</dbReference>
<dbReference type="EMBL" id="JAENGZ010000035">
    <property type="protein sequence ID" value="KAG6972418.1"/>
    <property type="molecule type" value="Genomic_DNA"/>
</dbReference>
<evidence type="ECO:0000256" key="3">
    <source>
        <dbReference type="ARBA" id="ARBA00022679"/>
    </source>
</evidence>
<keyword evidence="4 7" id="KW-0547">Nucleotide-binding</keyword>
<dbReference type="SMART" id="SM00220">
    <property type="entry name" value="S_TKc"/>
    <property type="match status" value="1"/>
</dbReference>
<dbReference type="OrthoDB" id="347657at2759"/>
<dbReference type="Pfam" id="PF00069">
    <property type="entry name" value="Pkinase"/>
    <property type="match status" value="2"/>
</dbReference>
<evidence type="ECO:0000256" key="7">
    <source>
        <dbReference type="PROSITE-ProRule" id="PRU10141"/>
    </source>
</evidence>
<dbReference type="Proteomes" id="UP000688947">
    <property type="component" value="Unassembled WGS sequence"/>
</dbReference>
<dbReference type="GO" id="GO:0035556">
    <property type="term" value="P:intracellular signal transduction"/>
    <property type="evidence" value="ECO:0007669"/>
    <property type="project" value="TreeGrafter"/>
</dbReference>
<evidence type="ECO:0000256" key="2">
    <source>
        <dbReference type="ARBA" id="ARBA00022527"/>
    </source>
</evidence>